<evidence type="ECO:0000313" key="2">
    <source>
        <dbReference type="Proteomes" id="UP000791440"/>
    </source>
</evidence>
<keyword evidence="2" id="KW-1185">Reference proteome</keyword>
<gene>
    <name evidence="1" type="ORF">O3G_MSEX010650</name>
</gene>
<sequence>MYFSGHFICKNIVSPVIIPKLNMDCWQLLHSSGTYKRPYGFIKMACMVTLTKNAYFLVTKITFITHVNIMIKKEL</sequence>
<reference evidence="1" key="2">
    <citation type="submission" date="2020-12" db="EMBL/GenBank/DDBJ databases">
        <authorList>
            <person name="Kanost M."/>
        </authorList>
    </citation>
    <scope>NUCLEOTIDE SEQUENCE</scope>
</reference>
<evidence type="ECO:0000313" key="1">
    <source>
        <dbReference type="EMBL" id="KAG6458079.1"/>
    </source>
</evidence>
<dbReference type="AlphaFoldDB" id="A0A921ZJA7"/>
<reference evidence="1" key="1">
    <citation type="journal article" date="2016" name="Insect Biochem. Mol. Biol.">
        <title>Multifaceted biological insights from a draft genome sequence of the tobacco hornworm moth, Manduca sexta.</title>
        <authorList>
            <person name="Kanost M.R."/>
            <person name="Arrese E.L."/>
            <person name="Cao X."/>
            <person name="Chen Y.R."/>
            <person name="Chellapilla S."/>
            <person name="Goldsmith M.R."/>
            <person name="Grosse-Wilde E."/>
            <person name="Heckel D.G."/>
            <person name="Herndon N."/>
            <person name="Jiang H."/>
            <person name="Papanicolaou A."/>
            <person name="Qu J."/>
            <person name="Soulages J.L."/>
            <person name="Vogel H."/>
            <person name="Walters J."/>
            <person name="Waterhouse R.M."/>
            <person name="Ahn S.J."/>
            <person name="Almeida F.C."/>
            <person name="An C."/>
            <person name="Aqrawi P."/>
            <person name="Bretschneider A."/>
            <person name="Bryant W.B."/>
            <person name="Bucks S."/>
            <person name="Chao H."/>
            <person name="Chevignon G."/>
            <person name="Christen J.M."/>
            <person name="Clarke D.F."/>
            <person name="Dittmer N.T."/>
            <person name="Ferguson L.C.F."/>
            <person name="Garavelou S."/>
            <person name="Gordon K.H.J."/>
            <person name="Gunaratna R.T."/>
            <person name="Han Y."/>
            <person name="Hauser F."/>
            <person name="He Y."/>
            <person name="Heidel-Fischer H."/>
            <person name="Hirsh A."/>
            <person name="Hu Y."/>
            <person name="Jiang H."/>
            <person name="Kalra D."/>
            <person name="Klinner C."/>
            <person name="Konig C."/>
            <person name="Kovar C."/>
            <person name="Kroll A.R."/>
            <person name="Kuwar S.S."/>
            <person name="Lee S.L."/>
            <person name="Lehman R."/>
            <person name="Li K."/>
            <person name="Li Z."/>
            <person name="Liang H."/>
            <person name="Lovelace S."/>
            <person name="Lu Z."/>
            <person name="Mansfield J.H."/>
            <person name="McCulloch K.J."/>
            <person name="Mathew T."/>
            <person name="Morton B."/>
            <person name="Muzny D.M."/>
            <person name="Neunemann D."/>
            <person name="Ongeri F."/>
            <person name="Pauchet Y."/>
            <person name="Pu L.L."/>
            <person name="Pyrousis I."/>
            <person name="Rao X.J."/>
            <person name="Redding A."/>
            <person name="Roesel C."/>
            <person name="Sanchez-Gracia A."/>
            <person name="Schaack S."/>
            <person name="Shukla A."/>
            <person name="Tetreau G."/>
            <person name="Wang Y."/>
            <person name="Xiong G.H."/>
            <person name="Traut W."/>
            <person name="Walsh T.K."/>
            <person name="Worley K.C."/>
            <person name="Wu D."/>
            <person name="Wu W."/>
            <person name="Wu Y.Q."/>
            <person name="Zhang X."/>
            <person name="Zou Z."/>
            <person name="Zucker H."/>
            <person name="Briscoe A.D."/>
            <person name="Burmester T."/>
            <person name="Clem R.J."/>
            <person name="Feyereisen R."/>
            <person name="Grimmelikhuijzen C.J.P."/>
            <person name="Hamodrakas S.J."/>
            <person name="Hansson B.S."/>
            <person name="Huguet E."/>
            <person name="Jermiin L.S."/>
            <person name="Lan Q."/>
            <person name="Lehman H.K."/>
            <person name="Lorenzen M."/>
            <person name="Merzendorfer H."/>
            <person name="Michalopoulos I."/>
            <person name="Morton D.B."/>
            <person name="Muthukrishnan S."/>
            <person name="Oakeshott J.G."/>
            <person name="Palmer W."/>
            <person name="Park Y."/>
            <person name="Passarelli A.L."/>
            <person name="Rozas J."/>
            <person name="Schwartz L.M."/>
            <person name="Smith W."/>
            <person name="Southgate A."/>
            <person name="Vilcinskas A."/>
            <person name="Vogt R."/>
            <person name="Wang P."/>
            <person name="Werren J."/>
            <person name="Yu X.Q."/>
            <person name="Zhou J.J."/>
            <person name="Brown S.J."/>
            <person name="Scherer S.E."/>
            <person name="Richards S."/>
            <person name="Blissard G.W."/>
        </authorList>
    </citation>
    <scope>NUCLEOTIDE SEQUENCE</scope>
</reference>
<dbReference type="Proteomes" id="UP000791440">
    <property type="component" value="Unassembled WGS sequence"/>
</dbReference>
<protein>
    <submittedName>
        <fullName evidence="1">Uncharacterized protein</fullName>
    </submittedName>
</protein>
<accession>A0A921ZJA7</accession>
<organism evidence="1 2">
    <name type="scientific">Manduca sexta</name>
    <name type="common">Tobacco hawkmoth</name>
    <name type="synonym">Tobacco hornworm</name>
    <dbReference type="NCBI Taxonomy" id="7130"/>
    <lineage>
        <taxon>Eukaryota</taxon>
        <taxon>Metazoa</taxon>
        <taxon>Ecdysozoa</taxon>
        <taxon>Arthropoda</taxon>
        <taxon>Hexapoda</taxon>
        <taxon>Insecta</taxon>
        <taxon>Pterygota</taxon>
        <taxon>Neoptera</taxon>
        <taxon>Endopterygota</taxon>
        <taxon>Lepidoptera</taxon>
        <taxon>Glossata</taxon>
        <taxon>Ditrysia</taxon>
        <taxon>Bombycoidea</taxon>
        <taxon>Sphingidae</taxon>
        <taxon>Sphinginae</taxon>
        <taxon>Sphingini</taxon>
        <taxon>Manduca</taxon>
    </lineage>
</organism>
<comment type="caution">
    <text evidence="1">The sequence shown here is derived from an EMBL/GenBank/DDBJ whole genome shotgun (WGS) entry which is preliminary data.</text>
</comment>
<proteinExistence type="predicted"/>
<name>A0A921ZJA7_MANSE</name>
<dbReference type="EMBL" id="JH668570">
    <property type="protein sequence ID" value="KAG6458079.1"/>
    <property type="molecule type" value="Genomic_DNA"/>
</dbReference>